<dbReference type="Gramene" id="TraesPARA_EIv1.0_1388700.1">
    <property type="protein sequence ID" value="TraesPARA_EIv1.0_1388700.1.CDS1"/>
    <property type="gene ID" value="TraesPARA_EIv1.0_1388700"/>
</dbReference>
<evidence type="ECO:0000313" key="2">
    <source>
        <dbReference type="EnsemblPlants" id="TraesCS4B02G317500.1.cds1"/>
    </source>
</evidence>
<dbReference type="OrthoDB" id="599439at2759"/>
<dbReference type="Gramene" id="TraesCLE_scaffold_148827_01G000200.1">
    <property type="protein sequence ID" value="TraesCLE_scaffold_148827_01G000200.1"/>
    <property type="gene ID" value="TraesCLE_scaffold_148827_01G000200"/>
</dbReference>
<dbReference type="Proteomes" id="UP000019116">
    <property type="component" value="Chromosome 4B"/>
</dbReference>
<proteinExistence type="predicted"/>
<dbReference type="SMR" id="A0A3B6IW53"/>
<dbReference type="Gramene" id="TraesARI4B03G02419940.1">
    <property type="protein sequence ID" value="TraesARI4B03G02419940.1.CDS1"/>
    <property type="gene ID" value="TraesARI4B03G02419940"/>
</dbReference>
<feature type="compositionally biased region" description="Polar residues" evidence="1">
    <location>
        <begin position="81"/>
        <end position="92"/>
    </location>
</feature>
<name>A0A3B6IW53_WHEAT</name>
<sequence length="92" mass="9717">MESKEAPVAAAAAAVPEKESTSCFKSTVGEDASLLEKAKDQYKQFTGAQAGEHWECLKNKVSSMFADPIPFFGGGAKDHGSTNNTPPSVESH</sequence>
<dbReference type="Gramene" id="TraesCS4B02G317500.1">
    <property type="protein sequence ID" value="TraesCS4B02G317500.1.cds1"/>
    <property type="gene ID" value="TraesCS4B02G317500"/>
</dbReference>
<gene>
    <name evidence="2" type="primary">LOC123093533</name>
</gene>
<reference evidence="2" key="2">
    <citation type="submission" date="2018-10" db="UniProtKB">
        <authorList>
            <consortium name="EnsemblPlants"/>
        </authorList>
    </citation>
    <scope>IDENTIFICATION</scope>
</reference>
<keyword evidence="3" id="KW-1185">Reference proteome</keyword>
<dbReference type="Gramene" id="TraesROB_scaffold_124831_01G000200.1">
    <property type="protein sequence ID" value="TraesROB_scaffold_124831_01G000200.1"/>
    <property type="gene ID" value="TraesROB_scaffold_124831_01G000200"/>
</dbReference>
<dbReference type="Gramene" id="TraesJUL4B03G02401950.1">
    <property type="protein sequence ID" value="TraesJUL4B03G02401950.1.CDS1"/>
    <property type="gene ID" value="TraesJUL4B03G02401950"/>
</dbReference>
<dbReference type="EnsemblPlants" id="TraesCS4B02G317500.1">
    <property type="protein sequence ID" value="TraesCS4B02G317500.1.cds1"/>
    <property type="gene ID" value="TraesCS4B02G317500"/>
</dbReference>
<evidence type="ECO:0000313" key="3">
    <source>
        <dbReference type="Proteomes" id="UP000019116"/>
    </source>
</evidence>
<evidence type="ECO:0000256" key="1">
    <source>
        <dbReference type="SAM" id="MobiDB-lite"/>
    </source>
</evidence>
<dbReference type="Gramene" id="TraesMAC4B03G02381660.1">
    <property type="protein sequence ID" value="TraesMAC4B03G02381660.1.CDS1"/>
    <property type="gene ID" value="TraesMAC4B03G02381660"/>
</dbReference>
<dbReference type="Gramene" id="TraesSTA4B03G02377510.1">
    <property type="protein sequence ID" value="TraesSTA4B03G02377510.1.CDS1"/>
    <property type="gene ID" value="TraesSTA4B03G02377510"/>
</dbReference>
<dbReference type="RefSeq" id="XP_044371452.1">
    <property type="nucleotide sequence ID" value="XM_044515517.1"/>
</dbReference>
<dbReference type="Gramene" id="TraesLDM4B03G02383820.1">
    <property type="protein sequence ID" value="TraesLDM4B03G02383820.1.CDS1"/>
    <property type="gene ID" value="TraesLDM4B03G02383820"/>
</dbReference>
<dbReference type="Gramene" id="TraesNOR4B03G02400730.1">
    <property type="protein sequence ID" value="TraesNOR4B03G02400730.1.CDS1"/>
    <property type="gene ID" value="TraesNOR4B03G02400730"/>
</dbReference>
<protein>
    <submittedName>
        <fullName evidence="2">Uncharacterized protein</fullName>
    </submittedName>
</protein>
<dbReference type="PANTHER" id="PTHR33622">
    <property type="entry name" value="OS03G0724500 PROTEIN"/>
    <property type="match status" value="1"/>
</dbReference>
<dbReference type="Gramene" id="TraesJAG4B03G02380790.1">
    <property type="protein sequence ID" value="TraesJAG4B03G02380790.1.CDS1"/>
    <property type="gene ID" value="TraesJAG4B03G02380790"/>
</dbReference>
<organism evidence="2">
    <name type="scientific">Triticum aestivum</name>
    <name type="common">Wheat</name>
    <dbReference type="NCBI Taxonomy" id="4565"/>
    <lineage>
        <taxon>Eukaryota</taxon>
        <taxon>Viridiplantae</taxon>
        <taxon>Streptophyta</taxon>
        <taxon>Embryophyta</taxon>
        <taxon>Tracheophyta</taxon>
        <taxon>Spermatophyta</taxon>
        <taxon>Magnoliopsida</taxon>
        <taxon>Liliopsida</taxon>
        <taxon>Poales</taxon>
        <taxon>Poaceae</taxon>
        <taxon>BOP clade</taxon>
        <taxon>Pooideae</taxon>
        <taxon>Triticodae</taxon>
        <taxon>Triticeae</taxon>
        <taxon>Triticinae</taxon>
        <taxon>Triticum</taxon>
    </lineage>
</organism>
<dbReference type="Gramene" id="TraesSYM4B03G02409940.1">
    <property type="protein sequence ID" value="TraesSYM4B03G02409940.1.CDS1"/>
    <property type="gene ID" value="TraesSYM4B03G02409940"/>
</dbReference>
<dbReference type="Gramene" id="TraesCS4B03G0823600.1">
    <property type="protein sequence ID" value="TraesCS4B03G0823600.1.CDS1"/>
    <property type="gene ID" value="TraesCS4B03G0823600"/>
</dbReference>
<dbReference type="Gramene" id="TraesLAC4B03G02335990.1">
    <property type="protein sequence ID" value="TraesLAC4B03G02335990.1.CDS1"/>
    <property type="gene ID" value="TraesLAC4B03G02335990"/>
</dbReference>
<dbReference type="Gramene" id="TraesRN4B0100853800.1">
    <property type="protein sequence ID" value="TraesRN4B0100853800.1"/>
    <property type="gene ID" value="TraesRN4B0100853800"/>
</dbReference>
<dbReference type="GeneID" id="123093533"/>
<dbReference type="AlphaFoldDB" id="A0A3B6IW53"/>
<dbReference type="PANTHER" id="PTHR33622:SF9">
    <property type="entry name" value="OS03G0724600 PROTEIN"/>
    <property type="match status" value="1"/>
</dbReference>
<accession>A0A3B6IW53</accession>
<dbReference type="Gramene" id="TraesCAD_scaffold_079250_01G000300.1">
    <property type="protein sequence ID" value="TraesCAD_scaffold_079250_01G000300.1"/>
    <property type="gene ID" value="TraesCAD_scaffold_079250_01G000300"/>
</dbReference>
<dbReference type="Gramene" id="TraesWEE_scaffold_067953_01G000300.1">
    <property type="protein sequence ID" value="TraesWEE_scaffold_067953_01G000300.1"/>
    <property type="gene ID" value="TraesWEE_scaffold_067953_01G000300"/>
</dbReference>
<feature type="region of interest" description="Disordered" evidence="1">
    <location>
        <begin position="72"/>
        <end position="92"/>
    </location>
</feature>
<reference evidence="2" key="1">
    <citation type="submission" date="2018-08" db="EMBL/GenBank/DDBJ databases">
        <authorList>
            <person name="Rossello M."/>
        </authorList>
    </citation>
    <scope>NUCLEOTIDE SEQUENCE [LARGE SCALE GENOMIC DNA]</scope>
    <source>
        <strain evidence="2">cv. Chinese Spring</strain>
    </source>
</reference>